<comment type="caution">
    <text evidence="8">The sequence shown here is derived from an EMBL/GenBank/DDBJ whole genome shotgun (WGS) entry which is preliminary data.</text>
</comment>
<dbReference type="PANTHER" id="PTHR37937:SF1">
    <property type="entry name" value="CONJUGATIVE TRANSFER: DNA TRANSPORT"/>
    <property type="match status" value="1"/>
</dbReference>
<evidence type="ECO:0000313" key="9">
    <source>
        <dbReference type="Proteomes" id="UP000294850"/>
    </source>
</evidence>
<feature type="transmembrane region" description="Helical" evidence="7">
    <location>
        <begin position="77"/>
        <end position="99"/>
    </location>
</feature>
<evidence type="ECO:0000256" key="7">
    <source>
        <dbReference type="SAM" id="Phobius"/>
    </source>
</evidence>
<proteinExistence type="inferred from homology"/>
<dbReference type="InterPro" id="IPR027417">
    <property type="entry name" value="P-loop_NTPase"/>
</dbReference>
<dbReference type="AlphaFoldDB" id="A0A4R5DZU9"/>
<accession>A0A4R5DZU9</accession>
<evidence type="ECO:0000313" key="8">
    <source>
        <dbReference type="EMBL" id="TDE17741.1"/>
    </source>
</evidence>
<dbReference type="InterPro" id="IPR003688">
    <property type="entry name" value="TraG/VirD4"/>
</dbReference>
<keyword evidence="5 7" id="KW-1133">Transmembrane helix</keyword>
<name>A0A4R5DZU9_9BACT</name>
<dbReference type="Proteomes" id="UP000294850">
    <property type="component" value="Unassembled WGS sequence"/>
</dbReference>
<keyword evidence="6 7" id="KW-0472">Membrane</keyword>
<dbReference type="InterPro" id="IPR051539">
    <property type="entry name" value="T4SS-coupling_protein"/>
</dbReference>
<dbReference type="GO" id="GO:0005886">
    <property type="term" value="C:plasma membrane"/>
    <property type="evidence" value="ECO:0007669"/>
    <property type="project" value="UniProtKB-SubCell"/>
</dbReference>
<keyword evidence="3" id="KW-1003">Cell membrane</keyword>
<evidence type="ECO:0000256" key="4">
    <source>
        <dbReference type="ARBA" id="ARBA00022692"/>
    </source>
</evidence>
<evidence type="ECO:0000256" key="2">
    <source>
        <dbReference type="ARBA" id="ARBA00008806"/>
    </source>
</evidence>
<keyword evidence="9" id="KW-1185">Reference proteome</keyword>
<comment type="subcellular location">
    <subcellularLocation>
        <location evidence="1">Cell membrane</location>
        <topology evidence="1">Multi-pass membrane protein</topology>
    </subcellularLocation>
</comment>
<organism evidence="8 9">
    <name type="scientific">Dyadobacter psychrotolerans</name>
    <dbReference type="NCBI Taxonomy" id="2541721"/>
    <lineage>
        <taxon>Bacteria</taxon>
        <taxon>Pseudomonadati</taxon>
        <taxon>Bacteroidota</taxon>
        <taxon>Cytophagia</taxon>
        <taxon>Cytophagales</taxon>
        <taxon>Spirosomataceae</taxon>
        <taxon>Dyadobacter</taxon>
    </lineage>
</organism>
<dbReference type="CDD" id="cd01127">
    <property type="entry name" value="TrwB_TraG_TraD_VirD4"/>
    <property type="match status" value="1"/>
</dbReference>
<reference evidence="8 9" key="1">
    <citation type="submission" date="2019-03" db="EMBL/GenBank/DDBJ databases">
        <title>Dyadobacter AR-3-6 sp. nov., isolated from arctic soil.</title>
        <authorList>
            <person name="Chaudhary D.K."/>
        </authorList>
    </citation>
    <scope>NUCLEOTIDE SEQUENCE [LARGE SCALE GENOMIC DNA]</scope>
    <source>
        <strain evidence="8 9">AR-3-6</strain>
    </source>
</reference>
<protein>
    <submittedName>
        <fullName evidence="8">Type IV secretory system conjugative DNA transfer family protein</fullName>
    </submittedName>
</protein>
<feature type="transmembrane region" description="Helical" evidence="7">
    <location>
        <begin position="28"/>
        <end position="48"/>
    </location>
</feature>
<sequence length="594" mass="66372">MFFKLTPEEVYQLLKPKPDPEGKAKLKLLLIGTLLTPITLGGALWGYVRAYNRKLFHLNEPPTLNPLHPFARQSMKLFAAVVWALILAVILFFGLLFLITYNKGQGPGLLFRIVVVFVVVWIVPNALISLAVLRKFELWRGKMFSLRTSMNKFGSAKFADAGELTDLEGNNGIYIGGGYTYSKQGHLITVAGTRSGKFTNLIAPNLLGAGGYEGSWFVIDPKGECAFVTARYQRETGKHVRIIDPWKVYSNSPDTYNPLDIIPSDDPEALSDDAAMIAEMMVPSDEKTNDPFWNNRARSIINALIIHCVLESAEGKCECSLTTVWRWLRMDDDGFKELLGDMVASDNEIVSLSANEAQNTMNNSIKQHGSIMSNCYSQTDFLKSPMLQGSISGSSFDIKELSKGNTSLYVIIPPDKMDSQSKWLRLVVATSLRAVVRNRDKKVTFILDEFSSLGKIKDVSSFMAMGAGYNISLWPILQSLSQLKDIYGNGWEVFMAGATAKHFFGVGDNFTAEYVSKMAGQSTYMVYDRSIIGPDKGNPQARALMTPDEIRRGSNDKIFTFIEQRPIAVFEKFPYYEMGVIQDRADKNPYYVSD</sequence>
<dbReference type="SUPFAM" id="SSF52540">
    <property type="entry name" value="P-loop containing nucleoside triphosphate hydrolases"/>
    <property type="match status" value="1"/>
</dbReference>
<gene>
    <name evidence="8" type="ORF">E0F88_07570</name>
</gene>
<evidence type="ECO:0000256" key="5">
    <source>
        <dbReference type="ARBA" id="ARBA00022989"/>
    </source>
</evidence>
<evidence type="ECO:0000256" key="1">
    <source>
        <dbReference type="ARBA" id="ARBA00004651"/>
    </source>
</evidence>
<evidence type="ECO:0000256" key="3">
    <source>
        <dbReference type="ARBA" id="ARBA00022475"/>
    </source>
</evidence>
<keyword evidence="4 7" id="KW-0812">Transmembrane</keyword>
<dbReference type="PANTHER" id="PTHR37937">
    <property type="entry name" value="CONJUGATIVE TRANSFER: DNA TRANSPORT"/>
    <property type="match status" value="1"/>
</dbReference>
<evidence type="ECO:0000256" key="6">
    <source>
        <dbReference type="ARBA" id="ARBA00023136"/>
    </source>
</evidence>
<dbReference type="Pfam" id="PF02534">
    <property type="entry name" value="T4SS-DNA_transf"/>
    <property type="match status" value="1"/>
</dbReference>
<comment type="similarity">
    <text evidence="2">Belongs to the VirD4/TraG family.</text>
</comment>
<dbReference type="OrthoDB" id="9759295at2"/>
<dbReference type="EMBL" id="SMFL01000002">
    <property type="protein sequence ID" value="TDE17741.1"/>
    <property type="molecule type" value="Genomic_DNA"/>
</dbReference>
<dbReference type="RefSeq" id="WP_131957607.1">
    <property type="nucleotide sequence ID" value="NZ_SMFL01000002.1"/>
</dbReference>
<feature type="transmembrane region" description="Helical" evidence="7">
    <location>
        <begin position="111"/>
        <end position="133"/>
    </location>
</feature>
<dbReference type="Gene3D" id="3.40.50.300">
    <property type="entry name" value="P-loop containing nucleotide triphosphate hydrolases"/>
    <property type="match status" value="1"/>
</dbReference>